<dbReference type="SUPFAM" id="SSF48452">
    <property type="entry name" value="TPR-like"/>
    <property type="match status" value="2"/>
</dbReference>
<evidence type="ECO:0000256" key="1">
    <source>
        <dbReference type="ARBA" id="ARBA00009558"/>
    </source>
</evidence>
<keyword evidence="16" id="KW-1185">Reference proteome</keyword>
<dbReference type="EMBL" id="CAJNOI010000204">
    <property type="protein sequence ID" value="CAF1181490.1"/>
    <property type="molecule type" value="Genomic_DNA"/>
</dbReference>
<dbReference type="Gene3D" id="1.25.40.10">
    <property type="entry name" value="Tetratricopeptide repeat domain"/>
    <property type="match status" value="2"/>
</dbReference>
<sequence>MATERPKSGYQVAKTDWQIFTNNGRFDNKLPPSQRLIRAKSAGYKVFVLPIPKPVKPKHAKPITEKAQPQVDNVENCVLVWLHQSMDGKSKVSQESKTQLQQIVNSVKIFADPTECQGFMSSVRDEKIFVILSGAVEENFVSNIHEEKQLESIYVYNPNKVKEESWYSQYPEIRGIYTTLVSLCEQLGKDVKYIDSTLLSFEIMEKSLSKNLSKQSQQEVMFMYDQLFRDIVLKVPDENMEDMYEFCEEKYRKNDDAQTFIKQLRKTYTANEAIWCYTQDQFLYRMLNKALRTHQYDTLYLLRVFIRHLHEQIAKIQATESIAGKKLYRGLPMDNEDFEQLKKNKGGLLSTSMFLSTSVDREVALGFAKPPPGNNKKVGVLMEITVEKNTGVPVANIAANSQFKNEKEWLFSMGSVFRINSLEHLSNEGIWVVSLTLTDEHDQRLTALKEHFKKSMENSNNCLNFAKLMYQLAAWKKSEYFYLMALQMETSPQLRSVLYNNLAMVKGELQQYGIALHYYNESLTLEDRVSSKATTYNNIATLYRKQKKMDKAIEYFQKAIEICDTEETKDEELVAILHTNISSILNDQGKHDEALQKCHEALAIQTRIFPEIHPSIACTYSSLANTMSHKKLYTKAVEYAEKAFNIDQQSLPPEHPQTLLHKNNLEIYKQQLEQHQQSDK</sequence>
<evidence type="ECO:0000313" key="14">
    <source>
        <dbReference type="EMBL" id="CAF1641540.1"/>
    </source>
</evidence>
<dbReference type="InterPro" id="IPR011990">
    <property type="entry name" value="TPR-like_helical_dom_sf"/>
</dbReference>
<keyword evidence="3 9" id="KW-0808">Transferase</keyword>
<dbReference type="Proteomes" id="UP000663832">
    <property type="component" value="Unassembled WGS sequence"/>
</dbReference>
<reference evidence="14" key="1">
    <citation type="submission" date="2021-02" db="EMBL/GenBank/DDBJ databases">
        <authorList>
            <person name="Nowell W R."/>
        </authorList>
    </citation>
    <scope>NUCLEOTIDE SEQUENCE</scope>
</reference>
<evidence type="ECO:0000256" key="8">
    <source>
        <dbReference type="PROSITE-ProRule" id="PRU00339"/>
    </source>
</evidence>
<comment type="similarity">
    <text evidence="1 9">Belongs to the Arg-specific ADP-ribosyltransferase family.</text>
</comment>
<dbReference type="Proteomes" id="UP000663877">
    <property type="component" value="Unassembled WGS sequence"/>
</dbReference>
<evidence type="ECO:0000313" key="16">
    <source>
        <dbReference type="Proteomes" id="UP000663832"/>
    </source>
</evidence>
<dbReference type="PROSITE" id="PS50293">
    <property type="entry name" value="TPR_REGION"/>
    <property type="match status" value="1"/>
</dbReference>
<evidence type="ECO:0000313" key="12">
    <source>
        <dbReference type="EMBL" id="CAF1416670.1"/>
    </source>
</evidence>
<dbReference type="SUPFAM" id="SSF56399">
    <property type="entry name" value="ADP-ribosylation"/>
    <property type="match status" value="1"/>
</dbReference>
<evidence type="ECO:0000313" key="15">
    <source>
        <dbReference type="EMBL" id="CAF4180231.1"/>
    </source>
</evidence>
<organism evidence="14 16">
    <name type="scientific">Adineta steineri</name>
    <dbReference type="NCBI Taxonomy" id="433720"/>
    <lineage>
        <taxon>Eukaryota</taxon>
        <taxon>Metazoa</taxon>
        <taxon>Spiralia</taxon>
        <taxon>Gnathifera</taxon>
        <taxon>Rotifera</taxon>
        <taxon>Eurotatoria</taxon>
        <taxon>Bdelloidea</taxon>
        <taxon>Adinetida</taxon>
        <taxon>Adinetidae</taxon>
        <taxon>Adineta</taxon>
    </lineage>
</organism>
<dbReference type="EMBL" id="CAJNOM010003091">
    <property type="protein sequence ID" value="CAF1641540.1"/>
    <property type="molecule type" value="Genomic_DNA"/>
</dbReference>
<comment type="caution">
    <text evidence="14">The sequence shown here is derived from an EMBL/GenBank/DDBJ whole genome shotgun (WGS) entry which is preliminary data.</text>
</comment>
<dbReference type="EMBL" id="CAJNON010000260">
    <property type="protein sequence ID" value="CAF1150678.1"/>
    <property type="molecule type" value="Genomic_DNA"/>
</dbReference>
<feature type="repeat" description="TPR" evidence="8">
    <location>
        <begin position="533"/>
        <end position="566"/>
    </location>
</feature>
<dbReference type="PROSITE" id="PS50005">
    <property type="entry name" value="TPR"/>
    <property type="match status" value="1"/>
</dbReference>
<dbReference type="EMBL" id="CAJNOI010002764">
    <property type="protein sequence ID" value="CAF1491166.1"/>
    <property type="molecule type" value="Genomic_DNA"/>
</dbReference>
<evidence type="ECO:0000256" key="5">
    <source>
        <dbReference type="ARBA" id="ARBA00022737"/>
    </source>
</evidence>
<dbReference type="Proteomes" id="UP000663891">
    <property type="component" value="Unassembled WGS sequence"/>
</dbReference>
<dbReference type="PANTHER" id="PTHR45641:SF1">
    <property type="entry name" value="AAA+ ATPASE DOMAIN-CONTAINING PROTEIN"/>
    <property type="match status" value="1"/>
</dbReference>
<dbReference type="AlphaFoldDB" id="A0A816DX95"/>
<dbReference type="Proteomes" id="UP000663881">
    <property type="component" value="Unassembled WGS sequence"/>
</dbReference>
<dbReference type="OrthoDB" id="9979916at2759"/>
<dbReference type="InterPro" id="IPR000768">
    <property type="entry name" value="ART"/>
</dbReference>
<evidence type="ECO:0000313" key="10">
    <source>
        <dbReference type="EMBL" id="CAF1150678.1"/>
    </source>
</evidence>
<keyword evidence="6 8" id="KW-0802">TPR repeat</keyword>
<proteinExistence type="inferred from homology"/>
<evidence type="ECO:0000313" key="11">
    <source>
        <dbReference type="EMBL" id="CAF1181490.1"/>
    </source>
</evidence>
<evidence type="ECO:0000256" key="4">
    <source>
        <dbReference type="ARBA" id="ARBA00022695"/>
    </source>
</evidence>
<keyword evidence="9" id="KW-0521">NADP</keyword>
<dbReference type="Pfam" id="PF13424">
    <property type="entry name" value="TPR_12"/>
    <property type="match status" value="2"/>
</dbReference>
<evidence type="ECO:0000256" key="2">
    <source>
        <dbReference type="ARBA" id="ARBA00022676"/>
    </source>
</evidence>
<dbReference type="EMBL" id="CAJOAY010008121">
    <property type="protein sequence ID" value="CAF4180231.1"/>
    <property type="molecule type" value="Genomic_DNA"/>
</dbReference>
<evidence type="ECO:0000256" key="9">
    <source>
        <dbReference type="RuleBase" id="RU361228"/>
    </source>
</evidence>
<keyword evidence="9" id="KW-0520">NAD</keyword>
<dbReference type="Pfam" id="PF01129">
    <property type="entry name" value="ART"/>
    <property type="match status" value="1"/>
</dbReference>
<comment type="catalytic activity">
    <reaction evidence="7 9">
        <text>L-arginyl-[protein] + NAD(+) = N(omega)-(ADP-D-ribosyl)-L-arginyl-[protein] + nicotinamide + H(+)</text>
        <dbReference type="Rhea" id="RHEA:19149"/>
        <dbReference type="Rhea" id="RHEA-COMP:10532"/>
        <dbReference type="Rhea" id="RHEA-COMP:15087"/>
        <dbReference type="ChEBI" id="CHEBI:15378"/>
        <dbReference type="ChEBI" id="CHEBI:17154"/>
        <dbReference type="ChEBI" id="CHEBI:29965"/>
        <dbReference type="ChEBI" id="CHEBI:57540"/>
        <dbReference type="ChEBI" id="CHEBI:142554"/>
        <dbReference type="EC" id="2.4.2.31"/>
    </reaction>
</comment>
<dbReference type="Gene3D" id="3.90.176.10">
    <property type="entry name" value="Toxin ADP-ribosyltransferase, Chain A, domain 1"/>
    <property type="match status" value="1"/>
</dbReference>
<gene>
    <name evidence="11" type="ORF">BJG266_LOCUS25790</name>
    <name evidence="13" type="ORF">BJG266_LOCUS42618</name>
    <name evidence="15" type="ORF">OKA104_LOCUS39857</name>
    <name evidence="12" type="ORF">QVE165_LOCUS37929</name>
    <name evidence="14" type="ORF">QVE165_LOCUS59504</name>
    <name evidence="10" type="ORF">VCS650_LOCUS22793</name>
</gene>
<keyword evidence="2 9" id="KW-0328">Glycosyltransferase</keyword>
<dbReference type="InterPro" id="IPR019734">
    <property type="entry name" value="TPR_rpt"/>
</dbReference>
<dbReference type="EC" id="2.4.2.31" evidence="9"/>
<dbReference type="PANTHER" id="PTHR45641">
    <property type="entry name" value="TETRATRICOPEPTIDE REPEAT PROTEIN (AFU_ORTHOLOGUE AFUA_6G03870)"/>
    <property type="match status" value="1"/>
</dbReference>
<evidence type="ECO:0000256" key="6">
    <source>
        <dbReference type="ARBA" id="ARBA00022803"/>
    </source>
</evidence>
<keyword evidence="5" id="KW-0677">Repeat</keyword>
<accession>A0A816DX95</accession>
<dbReference type="GO" id="GO:0005576">
    <property type="term" value="C:extracellular region"/>
    <property type="evidence" value="ECO:0007669"/>
    <property type="project" value="InterPro"/>
</dbReference>
<dbReference type="EMBL" id="CAJNOM010000400">
    <property type="protein sequence ID" value="CAF1416670.1"/>
    <property type="molecule type" value="Genomic_DNA"/>
</dbReference>
<evidence type="ECO:0000256" key="7">
    <source>
        <dbReference type="ARBA" id="ARBA00047597"/>
    </source>
</evidence>
<evidence type="ECO:0000313" key="13">
    <source>
        <dbReference type="EMBL" id="CAF1491166.1"/>
    </source>
</evidence>
<dbReference type="PROSITE" id="PS51996">
    <property type="entry name" value="TR_MART"/>
    <property type="match status" value="1"/>
</dbReference>
<protein>
    <recommendedName>
        <fullName evidence="9">NAD(P)(+)--arginine ADP-ribosyltransferase</fullName>
        <ecNumber evidence="9">2.4.2.31</ecNumber>
    </recommendedName>
    <alternativeName>
        <fullName evidence="9">Mono(ADP-ribosyl)transferase</fullName>
    </alternativeName>
</protein>
<evidence type="ECO:0000256" key="3">
    <source>
        <dbReference type="ARBA" id="ARBA00022679"/>
    </source>
</evidence>
<keyword evidence="4" id="KW-0548">Nucleotidyltransferase</keyword>
<name>A0A816DX95_9BILA</name>
<dbReference type="SMART" id="SM00028">
    <property type="entry name" value="TPR"/>
    <property type="match status" value="4"/>
</dbReference>